<organism evidence="4 5">
    <name type="scientific">Aspergillus pseudoustus</name>
    <dbReference type="NCBI Taxonomy" id="1810923"/>
    <lineage>
        <taxon>Eukaryota</taxon>
        <taxon>Fungi</taxon>
        <taxon>Dikarya</taxon>
        <taxon>Ascomycota</taxon>
        <taxon>Pezizomycotina</taxon>
        <taxon>Eurotiomycetes</taxon>
        <taxon>Eurotiomycetidae</taxon>
        <taxon>Eurotiales</taxon>
        <taxon>Aspergillaceae</taxon>
        <taxon>Aspergillus</taxon>
        <taxon>Aspergillus subgen. Nidulantes</taxon>
    </lineage>
</organism>
<comment type="caution">
    <text evidence="4">The sequence shown here is derived from an EMBL/GenBank/DDBJ whole genome shotgun (WGS) entry which is preliminary data.</text>
</comment>
<feature type="domain" description="Rhodopsin" evidence="3">
    <location>
        <begin position="30"/>
        <end position="261"/>
    </location>
</feature>
<evidence type="ECO:0000259" key="3">
    <source>
        <dbReference type="Pfam" id="PF20684"/>
    </source>
</evidence>
<feature type="transmembrane region" description="Helical" evidence="2">
    <location>
        <begin position="238"/>
        <end position="260"/>
    </location>
</feature>
<protein>
    <recommendedName>
        <fullName evidence="3">Rhodopsin domain-containing protein</fullName>
    </recommendedName>
</protein>
<reference evidence="4 5" key="1">
    <citation type="submission" date="2024-07" db="EMBL/GenBank/DDBJ databases">
        <title>Section-level genome sequencing and comparative genomics of Aspergillus sections Usti and Cavernicolus.</title>
        <authorList>
            <consortium name="Lawrence Berkeley National Laboratory"/>
            <person name="Nybo J.L."/>
            <person name="Vesth T.C."/>
            <person name="Theobald S."/>
            <person name="Frisvad J.C."/>
            <person name="Larsen T.O."/>
            <person name="Kjaerboelling I."/>
            <person name="Rothschild-Mancinelli K."/>
            <person name="Lyhne E.K."/>
            <person name="Kogle M.E."/>
            <person name="Barry K."/>
            <person name="Clum A."/>
            <person name="Na H."/>
            <person name="Ledsgaard L."/>
            <person name="Lin J."/>
            <person name="Lipzen A."/>
            <person name="Kuo A."/>
            <person name="Riley R."/>
            <person name="Mondo S."/>
            <person name="Labutti K."/>
            <person name="Haridas S."/>
            <person name="Pangalinan J."/>
            <person name="Salamov A.A."/>
            <person name="Simmons B.A."/>
            <person name="Magnuson J.K."/>
            <person name="Chen J."/>
            <person name="Drula E."/>
            <person name="Henrissat B."/>
            <person name="Wiebenga A."/>
            <person name="Lubbers R.J."/>
            <person name="Gomes A.C."/>
            <person name="Makela M.R."/>
            <person name="Stajich J."/>
            <person name="Grigoriev I.V."/>
            <person name="Mortensen U.H."/>
            <person name="De Vries R.P."/>
            <person name="Baker S.E."/>
            <person name="Andersen M.R."/>
        </authorList>
    </citation>
    <scope>NUCLEOTIDE SEQUENCE [LARGE SCALE GENOMIC DNA]</scope>
    <source>
        <strain evidence="4 5">CBS 123904</strain>
    </source>
</reference>
<evidence type="ECO:0000313" key="5">
    <source>
        <dbReference type="Proteomes" id="UP001610446"/>
    </source>
</evidence>
<evidence type="ECO:0000313" key="4">
    <source>
        <dbReference type="EMBL" id="KAL2844836.1"/>
    </source>
</evidence>
<feature type="region of interest" description="Disordered" evidence="1">
    <location>
        <begin position="326"/>
        <end position="349"/>
    </location>
</feature>
<feature type="transmembrane region" description="Helical" evidence="2">
    <location>
        <begin position="12"/>
        <end position="34"/>
    </location>
</feature>
<feature type="transmembrane region" description="Helical" evidence="2">
    <location>
        <begin position="199"/>
        <end position="218"/>
    </location>
</feature>
<feature type="transmembrane region" description="Helical" evidence="2">
    <location>
        <begin position="46"/>
        <end position="67"/>
    </location>
</feature>
<keyword evidence="2" id="KW-1133">Transmembrane helix</keyword>
<feature type="region of interest" description="Disordered" evidence="1">
    <location>
        <begin position="276"/>
        <end position="303"/>
    </location>
</feature>
<keyword evidence="2" id="KW-0472">Membrane</keyword>
<evidence type="ECO:0000256" key="2">
    <source>
        <dbReference type="SAM" id="Phobius"/>
    </source>
</evidence>
<accession>A0ABR4JXQ1</accession>
<dbReference type="Proteomes" id="UP001610446">
    <property type="component" value="Unassembled WGS sequence"/>
</dbReference>
<keyword evidence="5" id="KW-1185">Reference proteome</keyword>
<gene>
    <name evidence="4" type="ORF">BJY01DRAFT_214694</name>
</gene>
<feature type="transmembrane region" description="Helical" evidence="2">
    <location>
        <begin position="124"/>
        <end position="143"/>
    </location>
</feature>
<dbReference type="PANTHER" id="PTHR38794">
    <property type="entry name" value="INTEGRAL MEMBRANE PROTEIN"/>
    <property type="match status" value="1"/>
</dbReference>
<dbReference type="EMBL" id="JBFXLU010000077">
    <property type="protein sequence ID" value="KAL2844836.1"/>
    <property type="molecule type" value="Genomic_DNA"/>
</dbReference>
<dbReference type="InterPro" id="IPR049326">
    <property type="entry name" value="Rhodopsin_dom_fungi"/>
</dbReference>
<feature type="transmembrane region" description="Helical" evidence="2">
    <location>
        <begin position="163"/>
        <end position="187"/>
    </location>
</feature>
<evidence type="ECO:0000256" key="1">
    <source>
        <dbReference type="SAM" id="MobiDB-lite"/>
    </source>
</evidence>
<name>A0ABR4JXQ1_9EURO</name>
<proteinExistence type="predicted"/>
<feature type="transmembrane region" description="Helical" evidence="2">
    <location>
        <begin position="95"/>
        <end position="112"/>
    </location>
</feature>
<keyword evidence="2" id="KW-0812">Transmembrane</keyword>
<dbReference type="PANTHER" id="PTHR38794:SF1">
    <property type="entry name" value="INTEGRAL MEMBRANE PROTEIN"/>
    <property type="match status" value="1"/>
</dbReference>
<dbReference type="Pfam" id="PF20684">
    <property type="entry name" value="Fung_rhodopsin"/>
    <property type="match status" value="1"/>
</dbReference>
<feature type="compositionally biased region" description="Polar residues" evidence="1">
    <location>
        <begin position="276"/>
        <end position="298"/>
    </location>
</feature>
<sequence>MARYPADSQAPAVIVLTRFLMVTSILGTLARLATKWWKFRALFRDDYYILLALTASIAQSVAVSVAVDKGYGMHIGQLTDGQVSGILKAQYTANFFYILGIAFSQLSFLLFVKHLAHQSRRAFVALQIAIALVATIGIFASAFQCRPEQWDYIHDRCFNRKAWFTYLAVSMILVETAIIAQSVIVMIKVQTTWKKKANLTSVFLFRVLVPAALISNIILLHHTIDSSDPTATTWSLTIATQLALCLSVVTASTPQFVPVLRQLQSTGMRLDGMTRHTLSSNAQYSNSRSRSKYPTTGQRTRDESTIELDNMNVPFAMTETTVTCARGGLDGQKSVEDDRDDESESSQTNIIRETRTWIVTEEHVGSQHR</sequence>